<dbReference type="EMBL" id="JAHWXQ010000002">
    <property type="protein sequence ID" value="MBW3365557.1"/>
    <property type="molecule type" value="Genomic_DNA"/>
</dbReference>
<proteinExistence type="predicted"/>
<dbReference type="Proteomes" id="UP000774935">
    <property type="component" value="Unassembled WGS sequence"/>
</dbReference>
<dbReference type="RefSeq" id="WP_199110028.1">
    <property type="nucleotide sequence ID" value="NZ_JAHWXQ010000002.1"/>
</dbReference>
<reference evidence="1 2" key="1">
    <citation type="submission" date="2021-07" db="EMBL/GenBank/DDBJ databases">
        <authorList>
            <person name="Kim M.K."/>
        </authorList>
    </citation>
    <scope>NUCLEOTIDE SEQUENCE [LARGE SCALE GENOMIC DNA]</scope>
    <source>
        <strain evidence="1 2">HLY7-15</strain>
    </source>
</reference>
<name>A0ABS6XC09_9BACT</name>
<organism evidence="1 2">
    <name type="scientific">Pontibacter populi</name>
    <dbReference type="NCBI Taxonomy" id="890055"/>
    <lineage>
        <taxon>Bacteria</taxon>
        <taxon>Pseudomonadati</taxon>
        <taxon>Bacteroidota</taxon>
        <taxon>Cytophagia</taxon>
        <taxon>Cytophagales</taxon>
        <taxon>Hymenobacteraceae</taxon>
        <taxon>Pontibacter</taxon>
    </lineage>
</organism>
<sequence length="207" mass="24489">MDKNELLEIVEKLELLSVDYNNLAKDIMKQDTQVMKIDLVALSVLNRAISINNAFRTLIKEDNTFSALHLIRIQIDNLIRYYSILIAEDENYLDYVLDGKPINRFKDLNGKLFSDKYLAEKFDERFKGMLDLYLKYCSHIHFGKEHLERIKSINESEEAKFRVEVGSFDNYSFDELKIFVIDMITVSINLYKIIQDWVLTKKNHLYD</sequence>
<keyword evidence="2" id="KW-1185">Reference proteome</keyword>
<protein>
    <submittedName>
        <fullName evidence="1">Uncharacterized protein</fullName>
    </submittedName>
</protein>
<evidence type="ECO:0000313" key="1">
    <source>
        <dbReference type="EMBL" id="MBW3365557.1"/>
    </source>
</evidence>
<comment type="caution">
    <text evidence="1">The sequence shown here is derived from an EMBL/GenBank/DDBJ whole genome shotgun (WGS) entry which is preliminary data.</text>
</comment>
<gene>
    <name evidence="1" type="ORF">KYK27_10900</name>
</gene>
<evidence type="ECO:0000313" key="2">
    <source>
        <dbReference type="Proteomes" id="UP000774935"/>
    </source>
</evidence>
<accession>A0ABS6XC09</accession>